<name>A0AAU8F0G0_9BACI</name>
<feature type="domain" description="Bacterial EndoU nuclease" evidence="1">
    <location>
        <begin position="8"/>
        <end position="65"/>
    </location>
</feature>
<accession>A0AAU8F0G0</accession>
<dbReference type="EMBL" id="CP123058">
    <property type="protein sequence ID" value="XCH17167.1"/>
    <property type="molecule type" value="Genomic_DNA"/>
</dbReference>
<evidence type="ECO:0000259" key="1">
    <source>
        <dbReference type="Pfam" id="PF14436"/>
    </source>
</evidence>
<organism evidence="2">
    <name type="scientific">Bacillus cereus group sp. MS39</name>
    <dbReference type="NCBI Taxonomy" id="3041344"/>
    <lineage>
        <taxon>Bacteria</taxon>
        <taxon>Bacillati</taxon>
        <taxon>Bacillota</taxon>
        <taxon>Bacilli</taxon>
        <taxon>Bacillales</taxon>
        <taxon>Bacillaceae</taxon>
        <taxon>Bacillus</taxon>
        <taxon>Bacillus cereus group</taxon>
    </lineage>
</organism>
<evidence type="ECO:0000313" key="2">
    <source>
        <dbReference type="EMBL" id="XCH17167.1"/>
    </source>
</evidence>
<sequence length="68" mass="7895">MLISTVHIFPDDWSRTQVLKTIEETYENARFQTGSSNAYIGVTSNGMKIRIFLTPNRKIISVFPIYKR</sequence>
<protein>
    <submittedName>
        <fullName evidence="2">EndoU domain-containing protein</fullName>
    </submittedName>
</protein>
<gene>
    <name evidence="2" type="ORF">QEP67_16990</name>
</gene>
<dbReference type="AlphaFoldDB" id="A0AAU8F0G0"/>
<dbReference type="RefSeq" id="WP_074651027.1">
    <property type="nucleotide sequence ID" value="NZ_CP123058.1"/>
</dbReference>
<dbReference type="GeneID" id="51133718"/>
<proteinExistence type="predicted"/>
<dbReference type="InterPro" id="IPR029501">
    <property type="entry name" value="EndoU_bac"/>
</dbReference>
<reference evidence="2" key="1">
    <citation type="submission" date="2023-04" db="EMBL/GenBank/DDBJ databases">
        <title>Bacillus cereus group whole genome sequencing.</title>
        <authorList>
            <person name="Kang M."/>
            <person name="Kim H.J."/>
        </authorList>
    </citation>
    <scope>NUCLEOTIDE SEQUENCE</scope>
    <source>
        <strain evidence="2">MS39</strain>
    </source>
</reference>
<dbReference type="Pfam" id="PF14436">
    <property type="entry name" value="EndoU_bacteria"/>
    <property type="match status" value="1"/>
</dbReference>
<dbReference type="GO" id="GO:0004519">
    <property type="term" value="F:endonuclease activity"/>
    <property type="evidence" value="ECO:0007669"/>
    <property type="project" value="InterPro"/>
</dbReference>